<dbReference type="AlphaFoldDB" id="A0A6L2NTG9"/>
<reference evidence="2" key="1">
    <citation type="journal article" date="2019" name="Sci. Rep.">
        <title>Draft genome of Tanacetum cinerariifolium, the natural source of mosquito coil.</title>
        <authorList>
            <person name="Yamashiro T."/>
            <person name="Shiraishi A."/>
            <person name="Satake H."/>
            <person name="Nakayama K."/>
        </authorList>
    </citation>
    <scope>NUCLEOTIDE SEQUENCE</scope>
</reference>
<dbReference type="InterPro" id="IPR025724">
    <property type="entry name" value="GAG-pre-integrase_dom"/>
</dbReference>
<feature type="domain" description="GAG-pre-integrase" evidence="1">
    <location>
        <begin position="29"/>
        <end position="76"/>
    </location>
</feature>
<evidence type="ECO:0000259" key="1">
    <source>
        <dbReference type="Pfam" id="PF13976"/>
    </source>
</evidence>
<comment type="caution">
    <text evidence="2">The sequence shown here is derived from an EMBL/GenBank/DDBJ whole genome shotgun (WGS) entry which is preliminary data.</text>
</comment>
<protein>
    <submittedName>
        <fullName evidence="2">Ribonuclease H-like domain-containing protein</fullName>
    </submittedName>
</protein>
<sequence>MSRWVLLRCDSMGYLSLAVTMPSLLPISFRTSQHTWHQQLGHPGSEELRHLKSLNFISCNKEKPLVLCHACQLGKQEFSMTDLGSLNYFLSMFVACDSSRMFLSWRKYANEILEQAHMALENQLLSVSLLICLGKHDCVEKIPSDRDQAFPTYSPRERQQPLSLAYTTTTTSIFSSCYLFRNPFSSTTMRDENHIRTFGYYSKPRHEGYKNTIDLPIGNNMVPLRSDTIRTAKLRNDILMCQQHHEESLSESWTRFKALLQNSLIMASTFGFKSRFFYDHVNSVTRRTIDQSTGGKLRDRNTEESWALLEDLTLYDNKSWNDPRDFAKLVMAITLP</sequence>
<name>A0A6L2NTG9_TANCI</name>
<dbReference type="EMBL" id="BKCJ010009961">
    <property type="protein sequence ID" value="GEU89423.1"/>
    <property type="molecule type" value="Genomic_DNA"/>
</dbReference>
<organism evidence="2">
    <name type="scientific">Tanacetum cinerariifolium</name>
    <name type="common">Dalmatian daisy</name>
    <name type="synonym">Chrysanthemum cinerariifolium</name>
    <dbReference type="NCBI Taxonomy" id="118510"/>
    <lineage>
        <taxon>Eukaryota</taxon>
        <taxon>Viridiplantae</taxon>
        <taxon>Streptophyta</taxon>
        <taxon>Embryophyta</taxon>
        <taxon>Tracheophyta</taxon>
        <taxon>Spermatophyta</taxon>
        <taxon>Magnoliopsida</taxon>
        <taxon>eudicotyledons</taxon>
        <taxon>Gunneridae</taxon>
        <taxon>Pentapetalae</taxon>
        <taxon>asterids</taxon>
        <taxon>campanulids</taxon>
        <taxon>Asterales</taxon>
        <taxon>Asteraceae</taxon>
        <taxon>Asteroideae</taxon>
        <taxon>Anthemideae</taxon>
        <taxon>Anthemidinae</taxon>
        <taxon>Tanacetum</taxon>
    </lineage>
</organism>
<evidence type="ECO:0000313" key="2">
    <source>
        <dbReference type="EMBL" id="GEU89423.1"/>
    </source>
</evidence>
<proteinExistence type="predicted"/>
<gene>
    <name evidence="2" type="ORF">Tci_061401</name>
</gene>
<accession>A0A6L2NTG9</accession>
<dbReference type="Pfam" id="PF13976">
    <property type="entry name" value="gag_pre-integrs"/>
    <property type="match status" value="1"/>
</dbReference>